<dbReference type="Proteomes" id="UP000245533">
    <property type="component" value="Unassembled WGS sequence"/>
</dbReference>
<keyword evidence="2" id="KW-0378">Hydrolase</keyword>
<dbReference type="InterPro" id="IPR003607">
    <property type="entry name" value="HD/PDEase_dom"/>
</dbReference>
<organism evidence="2 3">
    <name type="scientific">Rhodohalobacter mucosus</name>
    <dbReference type="NCBI Taxonomy" id="2079485"/>
    <lineage>
        <taxon>Bacteria</taxon>
        <taxon>Pseudomonadati</taxon>
        <taxon>Balneolota</taxon>
        <taxon>Balneolia</taxon>
        <taxon>Balneolales</taxon>
        <taxon>Balneolaceae</taxon>
        <taxon>Rhodohalobacter</taxon>
    </lineage>
</organism>
<accession>A0A316TUB5</accession>
<dbReference type="Gene3D" id="1.10.3210.50">
    <property type="match status" value="1"/>
</dbReference>
<evidence type="ECO:0000259" key="1">
    <source>
        <dbReference type="PROSITE" id="PS51831"/>
    </source>
</evidence>
<dbReference type="OrthoDB" id="9797344at2"/>
<dbReference type="GO" id="GO:0016787">
    <property type="term" value="F:hydrolase activity"/>
    <property type="evidence" value="ECO:0007669"/>
    <property type="project" value="UniProtKB-KW"/>
</dbReference>
<dbReference type="Pfam" id="PF01966">
    <property type="entry name" value="HD"/>
    <property type="match status" value="1"/>
</dbReference>
<dbReference type="RefSeq" id="WP_109647356.1">
    <property type="nucleotide sequence ID" value="NZ_QGGB01000008.1"/>
</dbReference>
<dbReference type="InterPro" id="IPR006674">
    <property type="entry name" value="HD_domain"/>
</dbReference>
<evidence type="ECO:0000313" key="3">
    <source>
        <dbReference type="Proteomes" id="UP000245533"/>
    </source>
</evidence>
<dbReference type="SUPFAM" id="SSF109604">
    <property type="entry name" value="HD-domain/PDEase-like"/>
    <property type="match status" value="1"/>
</dbReference>
<dbReference type="PANTHER" id="PTHR33594:SF1">
    <property type="entry name" value="HD_PDEASE DOMAIN-CONTAINING PROTEIN"/>
    <property type="match status" value="1"/>
</dbReference>
<dbReference type="AlphaFoldDB" id="A0A316TUB5"/>
<feature type="domain" description="HD" evidence="1">
    <location>
        <begin position="27"/>
        <end position="131"/>
    </location>
</feature>
<comment type="caution">
    <text evidence="2">The sequence shown here is derived from an EMBL/GenBank/DDBJ whole genome shotgun (WGS) entry which is preliminary data.</text>
</comment>
<dbReference type="PROSITE" id="PS51831">
    <property type="entry name" value="HD"/>
    <property type="match status" value="1"/>
</dbReference>
<dbReference type="PANTHER" id="PTHR33594">
    <property type="entry name" value="SUPERFAMILY HYDROLASE, PUTATIVE (AFU_ORTHOLOGUE AFUA_1G03035)-RELATED"/>
    <property type="match status" value="1"/>
</dbReference>
<keyword evidence="3" id="KW-1185">Reference proteome</keyword>
<dbReference type="EMBL" id="QGGB01000008">
    <property type="protein sequence ID" value="PWN05914.1"/>
    <property type="molecule type" value="Genomic_DNA"/>
</dbReference>
<sequence>MDIQLLEKRCREYISSLADANTDTAHDLNHTERVVENAKLILSKENADEEVTIAAAWLHDCVVLPKNDPDRHAASTMAANKAIQFLQKIGFDEKKHEDIAHAIKVHSFSADMKPRTLEAKIVQDADRLDALGAIGLARCFLVGGSLNRSLYNRMDPFCVSREPDDTRFTVDHFYSKLFKLPDLMKTETGKKEARKRVDFMKEFIKQLHREIPESGR</sequence>
<proteinExistence type="predicted"/>
<dbReference type="SMART" id="SM00471">
    <property type="entry name" value="HDc"/>
    <property type="match status" value="1"/>
</dbReference>
<reference evidence="2 3" key="1">
    <citation type="submission" date="2018-05" db="EMBL/GenBank/DDBJ databases">
        <title>Rhodohalobacter halophilus gen. nov., sp. nov., a moderately halophilic member of the family Balneolaceae.</title>
        <authorList>
            <person name="Liu Z.-W."/>
        </authorList>
    </citation>
    <scope>NUCLEOTIDE SEQUENCE [LARGE SCALE GENOMIC DNA]</scope>
    <source>
        <strain evidence="2 3">8A47</strain>
    </source>
</reference>
<protein>
    <submittedName>
        <fullName evidence="2">Phosphohydrolase</fullName>
    </submittedName>
</protein>
<dbReference type="CDD" id="cd00077">
    <property type="entry name" value="HDc"/>
    <property type="match status" value="1"/>
</dbReference>
<gene>
    <name evidence="2" type="ORF">DDZ15_12065</name>
</gene>
<name>A0A316TUB5_9BACT</name>
<evidence type="ECO:0000313" key="2">
    <source>
        <dbReference type="EMBL" id="PWN05914.1"/>
    </source>
</evidence>